<gene>
    <name evidence="1" type="ORF">E2C01_014066</name>
</gene>
<evidence type="ECO:0000313" key="2">
    <source>
        <dbReference type="Proteomes" id="UP000324222"/>
    </source>
</evidence>
<name>A0A5B7DJ10_PORTR</name>
<keyword evidence="2" id="KW-1185">Reference proteome</keyword>
<reference evidence="1 2" key="1">
    <citation type="submission" date="2019-05" db="EMBL/GenBank/DDBJ databases">
        <title>Another draft genome of Portunus trituberculatus and its Hox gene families provides insights of decapod evolution.</title>
        <authorList>
            <person name="Jeong J.-H."/>
            <person name="Song I."/>
            <person name="Kim S."/>
            <person name="Choi T."/>
            <person name="Kim D."/>
            <person name="Ryu S."/>
            <person name="Kim W."/>
        </authorList>
    </citation>
    <scope>NUCLEOTIDE SEQUENCE [LARGE SCALE GENOMIC DNA]</scope>
    <source>
        <tissue evidence="1">Muscle</tissue>
    </source>
</reference>
<proteinExistence type="predicted"/>
<comment type="caution">
    <text evidence="1">The sequence shown here is derived from an EMBL/GenBank/DDBJ whole genome shotgun (WGS) entry which is preliminary data.</text>
</comment>
<dbReference type="AlphaFoldDB" id="A0A5B7DJ10"/>
<sequence length="70" mass="7849">MRCNERPAGKVITCHSFRQRTVLPGGRLEPLVSPLTTLTHAARQSSRCRDQVAAWGRAEESYFSTPTNFT</sequence>
<protein>
    <submittedName>
        <fullName evidence="1">Uncharacterized protein</fullName>
    </submittedName>
</protein>
<dbReference type="EMBL" id="VSRR010000940">
    <property type="protein sequence ID" value="MPC21093.1"/>
    <property type="molecule type" value="Genomic_DNA"/>
</dbReference>
<accession>A0A5B7DJ10</accession>
<organism evidence="1 2">
    <name type="scientific">Portunus trituberculatus</name>
    <name type="common">Swimming crab</name>
    <name type="synonym">Neptunus trituberculatus</name>
    <dbReference type="NCBI Taxonomy" id="210409"/>
    <lineage>
        <taxon>Eukaryota</taxon>
        <taxon>Metazoa</taxon>
        <taxon>Ecdysozoa</taxon>
        <taxon>Arthropoda</taxon>
        <taxon>Crustacea</taxon>
        <taxon>Multicrustacea</taxon>
        <taxon>Malacostraca</taxon>
        <taxon>Eumalacostraca</taxon>
        <taxon>Eucarida</taxon>
        <taxon>Decapoda</taxon>
        <taxon>Pleocyemata</taxon>
        <taxon>Brachyura</taxon>
        <taxon>Eubrachyura</taxon>
        <taxon>Portunoidea</taxon>
        <taxon>Portunidae</taxon>
        <taxon>Portuninae</taxon>
        <taxon>Portunus</taxon>
    </lineage>
</organism>
<dbReference type="Proteomes" id="UP000324222">
    <property type="component" value="Unassembled WGS sequence"/>
</dbReference>
<evidence type="ECO:0000313" key="1">
    <source>
        <dbReference type="EMBL" id="MPC21093.1"/>
    </source>
</evidence>